<feature type="non-terminal residue" evidence="2">
    <location>
        <position position="1"/>
    </location>
</feature>
<feature type="non-terminal residue" evidence="2">
    <location>
        <position position="49"/>
    </location>
</feature>
<protein>
    <submittedName>
        <fullName evidence="2">Uncharacterized protein</fullName>
    </submittedName>
</protein>
<feature type="region of interest" description="Disordered" evidence="1">
    <location>
        <begin position="26"/>
        <end position="49"/>
    </location>
</feature>
<sequence>ISPDSPIFRGLGPTELRLSCYHAPVVEPHRNKRGESNGNKGPGAGGPRL</sequence>
<feature type="compositionally biased region" description="Gly residues" evidence="1">
    <location>
        <begin position="40"/>
        <end position="49"/>
    </location>
</feature>
<gene>
    <name evidence="2" type="ORF">AVDCRST_MAG55-750</name>
</gene>
<evidence type="ECO:0000256" key="1">
    <source>
        <dbReference type="SAM" id="MobiDB-lite"/>
    </source>
</evidence>
<evidence type="ECO:0000313" key="2">
    <source>
        <dbReference type="EMBL" id="CAA9402287.1"/>
    </source>
</evidence>
<dbReference type="EMBL" id="CADCUZ010000030">
    <property type="protein sequence ID" value="CAA9402287.1"/>
    <property type="molecule type" value="Genomic_DNA"/>
</dbReference>
<proteinExistence type="predicted"/>
<reference evidence="2" key="1">
    <citation type="submission" date="2020-02" db="EMBL/GenBank/DDBJ databases">
        <authorList>
            <person name="Meier V. D."/>
        </authorList>
    </citation>
    <scope>NUCLEOTIDE SEQUENCE</scope>
    <source>
        <strain evidence="2">AVDCRST_MAG55</strain>
    </source>
</reference>
<accession>A0A6J4P041</accession>
<name>A0A6J4P041_9ACTN</name>
<dbReference type="AlphaFoldDB" id="A0A6J4P041"/>
<organism evidence="2">
    <name type="scientific">uncultured Rubrobacteraceae bacterium</name>
    <dbReference type="NCBI Taxonomy" id="349277"/>
    <lineage>
        <taxon>Bacteria</taxon>
        <taxon>Bacillati</taxon>
        <taxon>Actinomycetota</taxon>
        <taxon>Rubrobacteria</taxon>
        <taxon>Rubrobacterales</taxon>
        <taxon>Rubrobacteraceae</taxon>
        <taxon>environmental samples</taxon>
    </lineage>
</organism>